<evidence type="ECO:0000313" key="1">
    <source>
        <dbReference type="EMBL" id="CAF5218801.1"/>
    </source>
</evidence>
<feature type="non-terminal residue" evidence="1">
    <location>
        <position position="1"/>
    </location>
</feature>
<name>A0A8S3JGU4_9BILA</name>
<reference evidence="1" key="1">
    <citation type="submission" date="2021-02" db="EMBL/GenBank/DDBJ databases">
        <authorList>
            <person name="Nowell W R."/>
        </authorList>
    </citation>
    <scope>NUCLEOTIDE SEQUENCE</scope>
</reference>
<gene>
    <name evidence="1" type="ORF">GIL414_LOCUS83154</name>
</gene>
<evidence type="ECO:0000313" key="2">
    <source>
        <dbReference type="Proteomes" id="UP000681720"/>
    </source>
</evidence>
<comment type="caution">
    <text evidence="1">The sequence shown here is derived from an EMBL/GenBank/DDBJ whole genome shotgun (WGS) entry which is preliminary data.</text>
</comment>
<sequence>RLDDGISLTTITSNFPVKIKNAQHDVSVCSDTAVSQSDTEENSEAIRPADQNLNNTYDINMVIDTQICLENKAQKRISSSPFTQSTDELFLIRLSKDEYNCENNTANNILNLFN</sequence>
<protein>
    <submittedName>
        <fullName evidence="1">Uncharacterized protein</fullName>
    </submittedName>
</protein>
<accession>A0A8S3JGU4</accession>
<dbReference type="EMBL" id="CAJOBJ010362177">
    <property type="protein sequence ID" value="CAF5218801.1"/>
    <property type="molecule type" value="Genomic_DNA"/>
</dbReference>
<proteinExistence type="predicted"/>
<dbReference type="Proteomes" id="UP000681720">
    <property type="component" value="Unassembled WGS sequence"/>
</dbReference>
<organism evidence="1 2">
    <name type="scientific">Rotaria magnacalcarata</name>
    <dbReference type="NCBI Taxonomy" id="392030"/>
    <lineage>
        <taxon>Eukaryota</taxon>
        <taxon>Metazoa</taxon>
        <taxon>Spiralia</taxon>
        <taxon>Gnathifera</taxon>
        <taxon>Rotifera</taxon>
        <taxon>Eurotatoria</taxon>
        <taxon>Bdelloidea</taxon>
        <taxon>Philodinida</taxon>
        <taxon>Philodinidae</taxon>
        <taxon>Rotaria</taxon>
    </lineage>
</organism>
<dbReference type="AlphaFoldDB" id="A0A8S3JGU4"/>